<proteinExistence type="predicted"/>
<keyword evidence="2" id="KW-1185">Reference proteome</keyword>
<reference evidence="1 2" key="1">
    <citation type="journal article" date="2019" name="Int. J. Syst. Evol. Microbiol.">
        <title>The Global Catalogue of Microorganisms (GCM) 10K type strain sequencing project: providing services to taxonomists for standard genome sequencing and annotation.</title>
        <authorList>
            <consortium name="The Broad Institute Genomics Platform"/>
            <consortium name="The Broad Institute Genome Sequencing Center for Infectious Disease"/>
            <person name="Wu L."/>
            <person name="Ma J."/>
        </authorList>
    </citation>
    <scope>NUCLEOTIDE SEQUENCE [LARGE SCALE GENOMIC DNA]</scope>
    <source>
        <strain evidence="1 2">NBRC 111368</strain>
    </source>
</reference>
<sequence length="288" mass="30166">SSIPGPDQENPLAVGHDLIRLRGDDVAVTGVEFDAAGTQLDNNAIQADRCDGVFVAGNRTVNGFQMGISFTRCRNVVIRGNEVLGPNWYGITSRGAPAGSEFDLQPSSDVVIARNRVADVKFNNVATYRVSHFAVLGNLVSDGGHSLVACSPAQQGTIVGNVCRDLDPFLPDPGGEAGIEIEYKETHAPERSSDVTISGNQVENCPVGVVARTVPAEAGNAAARAEKRPYSFGVTGNSIDCCEQAGIRIRSGDSAVVATNALRANGVGIDVDEAYTEGLEVGLNAVRE</sequence>
<accession>A0ABD5S1L2</accession>
<dbReference type="SMART" id="SM00710">
    <property type="entry name" value="PbH1"/>
    <property type="match status" value="6"/>
</dbReference>
<organism evidence="1 2">
    <name type="scientific">Halobium palmae</name>
    <dbReference type="NCBI Taxonomy" id="1776492"/>
    <lineage>
        <taxon>Archaea</taxon>
        <taxon>Methanobacteriati</taxon>
        <taxon>Methanobacteriota</taxon>
        <taxon>Stenosarchaea group</taxon>
        <taxon>Halobacteria</taxon>
        <taxon>Halobacteriales</taxon>
        <taxon>Haloferacaceae</taxon>
        <taxon>Halobium</taxon>
    </lineage>
</organism>
<dbReference type="Proteomes" id="UP001596328">
    <property type="component" value="Unassembled WGS sequence"/>
</dbReference>
<dbReference type="InterPro" id="IPR012334">
    <property type="entry name" value="Pectin_lyas_fold"/>
</dbReference>
<comment type="caution">
    <text evidence="1">The sequence shown here is derived from an EMBL/GenBank/DDBJ whole genome shotgun (WGS) entry which is preliminary data.</text>
</comment>
<evidence type="ECO:0000313" key="2">
    <source>
        <dbReference type="Proteomes" id="UP001596328"/>
    </source>
</evidence>
<feature type="non-terminal residue" evidence="1">
    <location>
        <position position="1"/>
    </location>
</feature>
<gene>
    <name evidence="1" type="ORF">ACFQE1_14000</name>
</gene>
<protein>
    <submittedName>
        <fullName evidence="1">Right-handed parallel beta-helix repeat-containing protein</fullName>
    </submittedName>
</protein>
<dbReference type="SUPFAM" id="SSF51126">
    <property type="entry name" value="Pectin lyase-like"/>
    <property type="match status" value="1"/>
</dbReference>
<dbReference type="Gene3D" id="2.160.20.10">
    <property type="entry name" value="Single-stranded right-handed beta-helix, Pectin lyase-like"/>
    <property type="match status" value="1"/>
</dbReference>
<dbReference type="EMBL" id="JBHSWU010000538">
    <property type="protein sequence ID" value="MFC6725461.1"/>
    <property type="molecule type" value="Genomic_DNA"/>
</dbReference>
<name>A0ABD5S1L2_9EURY</name>
<dbReference type="InterPro" id="IPR006626">
    <property type="entry name" value="PbH1"/>
</dbReference>
<dbReference type="AlphaFoldDB" id="A0ABD5S1L2"/>
<dbReference type="InterPro" id="IPR011050">
    <property type="entry name" value="Pectin_lyase_fold/virulence"/>
</dbReference>
<evidence type="ECO:0000313" key="1">
    <source>
        <dbReference type="EMBL" id="MFC6725461.1"/>
    </source>
</evidence>